<organism evidence="1 2">
    <name type="scientific">Colocasia esculenta</name>
    <name type="common">Wild taro</name>
    <name type="synonym">Arum esculentum</name>
    <dbReference type="NCBI Taxonomy" id="4460"/>
    <lineage>
        <taxon>Eukaryota</taxon>
        <taxon>Viridiplantae</taxon>
        <taxon>Streptophyta</taxon>
        <taxon>Embryophyta</taxon>
        <taxon>Tracheophyta</taxon>
        <taxon>Spermatophyta</taxon>
        <taxon>Magnoliopsida</taxon>
        <taxon>Liliopsida</taxon>
        <taxon>Araceae</taxon>
        <taxon>Aroideae</taxon>
        <taxon>Colocasieae</taxon>
        <taxon>Colocasia</taxon>
    </lineage>
</organism>
<reference evidence="1" key="1">
    <citation type="submission" date="2017-07" db="EMBL/GenBank/DDBJ databases">
        <title>Taro Niue Genome Assembly and Annotation.</title>
        <authorList>
            <person name="Atibalentja N."/>
            <person name="Keating K."/>
            <person name="Fields C.J."/>
        </authorList>
    </citation>
    <scope>NUCLEOTIDE SEQUENCE</scope>
    <source>
        <strain evidence="1">Niue_2</strain>
        <tissue evidence="1">Leaf</tissue>
    </source>
</reference>
<dbReference type="Proteomes" id="UP000652761">
    <property type="component" value="Unassembled WGS sequence"/>
</dbReference>
<accession>A0A843VLM3</accession>
<keyword evidence="2" id="KW-1185">Reference proteome</keyword>
<gene>
    <name evidence="1" type="ORF">Taro_030527</name>
</gene>
<sequence length="61" mass="6634">MLQIDGKFEAESVCSKTLGGYHLHDGHDVVAIVGVYRCRGNKVGHLLDGLLLCSLLRARPT</sequence>
<dbReference type="AlphaFoldDB" id="A0A843VLM3"/>
<dbReference type="EMBL" id="NMUH01002104">
    <property type="protein sequence ID" value="MQL97831.1"/>
    <property type="molecule type" value="Genomic_DNA"/>
</dbReference>
<evidence type="ECO:0000313" key="1">
    <source>
        <dbReference type="EMBL" id="MQL97831.1"/>
    </source>
</evidence>
<protein>
    <submittedName>
        <fullName evidence="1">Uncharacterized protein</fullName>
    </submittedName>
</protein>
<proteinExistence type="predicted"/>
<name>A0A843VLM3_COLES</name>
<comment type="caution">
    <text evidence="1">The sequence shown here is derived from an EMBL/GenBank/DDBJ whole genome shotgun (WGS) entry which is preliminary data.</text>
</comment>
<evidence type="ECO:0000313" key="2">
    <source>
        <dbReference type="Proteomes" id="UP000652761"/>
    </source>
</evidence>